<evidence type="ECO:0000313" key="2">
    <source>
        <dbReference type="EMBL" id="MDT0417781.1"/>
    </source>
</evidence>
<accession>A0ABD5E8N5</accession>
<dbReference type="AlphaFoldDB" id="A0ABD5E8N5"/>
<dbReference type="CDD" id="cd00093">
    <property type="entry name" value="HTH_XRE"/>
    <property type="match status" value="1"/>
</dbReference>
<evidence type="ECO:0000259" key="1">
    <source>
        <dbReference type="PROSITE" id="PS50943"/>
    </source>
</evidence>
<dbReference type="PROSITE" id="PS50943">
    <property type="entry name" value="HTH_CROC1"/>
    <property type="match status" value="1"/>
</dbReference>
<dbReference type="Gene3D" id="1.10.260.40">
    <property type="entry name" value="lambda repressor-like DNA-binding domains"/>
    <property type="match status" value="1"/>
</dbReference>
<dbReference type="SMART" id="SM00530">
    <property type="entry name" value="HTH_XRE"/>
    <property type="match status" value="1"/>
</dbReference>
<dbReference type="Proteomes" id="UP001183607">
    <property type="component" value="Unassembled WGS sequence"/>
</dbReference>
<dbReference type="InterPro" id="IPR001387">
    <property type="entry name" value="Cro/C1-type_HTH"/>
</dbReference>
<dbReference type="SUPFAM" id="SSF47413">
    <property type="entry name" value="lambda repressor-like DNA-binding domains"/>
    <property type="match status" value="1"/>
</dbReference>
<dbReference type="Pfam" id="PF13560">
    <property type="entry name" value="HTH_31"/>
    <property type="match status" value="1"/>
</dbReference>
<comment type="caution">
    <text evidence="2">The sequence shown here is derived from an EMBL/GenBank/DDBJ whole genome shotgun (WGS) entry which is preliminary data.</text>
</comment>
<dbReference type="InterPro" id="IPR010982">
    <property type="entry name" value="Lambda_DNA-bd_dom_sf"/>
</dbReference>
<name>A0ABD5E8N5_9ACTN</name>
<feature type="domain" description="HTH cro/C1-type" evidence="1">
    <location>
        <begin position="22"/>
        <end position="65"/>
    </location>
</feature>
<dbReference type="RefSeq" id="WP_093853476.1">
    <property type="nucleotide sequence ID" value="NZ_JAVRER010000032.1"/>
</dbReference>
<organism evidence="2 3">
    <name type="scientific">Streptomyces evansiae</name>
    <dbReference type="NCBI Taxonomy" id="3075535"/>
    <lineage>
        <taxon>Bacteria</taxon>
        <taxon>Bacillati</taxon>
        <taxon>Actinomycetota</taxon>
        <taxon>Actinomycetes</taxon>
        <taxon>Kitasatosporales</taxon>
        <taxon>Streptomycetaceae</taxon>
        <taxon>Streptomyces</taxon>
    </lineage>
</organism>
<dbReference type="EMBL" id="JAVRER010000032">
    <property type="protein sequence ID" value="MDT0417781.1"/>
    <property type="molecule type" value="Genomic_DNA"/>
</dbReference>
<dbReference type="InterPro" id="IPR043917">
    <property type="entry name" value="DUF5753"/>
</dbReference>
<dbReference type="Pfam" id="PF19054">
    <property type="entry name" value="DUF5753"/>
    <property type="match status" value="1"/>
</dbReference>
<reference evidence="3" key="1">
    <citation type="submission" date="2023-07" db="EMBL/GenBank/DDBJ databases">
        <title>30 novel species of actinomycetes from the DSMZ collection.</title>
        <authorList>
            <person name="Nouioui I."/>
        </authorList>
    </citation>
    <scope>NUCLEOTIDE SEQUENCE [LARGE SCALE GENOMIC DNA]</scope>
    <source>
        <strain evidence="3">DSM 41982</strain>
    </source>
</reference>
<evidence type="ECO:0000313" key="3">
    <source>
        <dbReference type="Proteomes" id="UP001183607"/>
    </source>
</evidence>
<gene>
    <name evidence="2" type="ORF">RM574_20055</name>
</gene>
<protein>
    <submittedName>
        <fullName evidence="2">Helix-turn-helix transcriptional regulator</fullName>
    </submittedName>
</protein>
<sequence length="277" mass="31019">MTDFMAPNSDFSPATWTFKTEVQKLRERLGLSQRAFAERLHYSQAQVAKVENGTSPPSLAFAAAMDAVAKTGEVYQDILKRMLEEEAQPEWFGPYRDLERQAVGITSFSAVFLSGILQIEEYADAVFRAGSPGRDDQQIRALVAERLKRKEQLDRPTLRSVWLFIHEGVLHTPVGGPEVMRKQIQHLLEVARRPRVILQILPFSAGASPCHVPFTMFTMEGKNPDIVYSESPTGGQVDYSPAALAVTVEICERLRMTAASREVSVDILRAMLKEHDS</sequence>
<proteinExistence type="predicted"/>